<dbReference type="Gene3D" id="3.30.450.20">
    <property type="entry name" value="PAS domain"/>
    <property type="match status" value="1"/>
</dbReference>
<name>A0A657Q270_9GAMM</name>
<dbReference type="SUPFAM" id="SSF103190">
    <property type="entry name" value="Sensory domain-like"/>
    <property type="match status" value="1"/>
</dbReference>
<proteinExistence type="predicted"/>
<gene>
    <name evidence="1" type="ORF">C3L24_01505</name>
</gene>
<dbReference type="AlphaFoldDB" id="A0A657Q270"/>
<protein>
    <submittedName>
        <fullName evidence="1">Uncharacterized protein</fullName>
    </submittedName>
</protein>
<comment type="caution">
    <text evidence="1">The sequence shown here is derived from an EMBL/GenBank/DDBJ whole genome shotgun (WGS) entry which is preliminary data.</text>
</comment>
<evidence type="ECO:0000313" key="2">
    <source>
        <dbReference type="Proteomes" id="UP000250928"/>
    </source>
</evidence>
<reference evidence="1 2" key="1">
    <citation type="submission" date="2018-01" db="EMBL/GenBank/DDBJ databases">
        <title>Novel co-symbiosis in the lucinid bivalve Phacoides pectinatus.</title>
        <authorList>
            <person name="Lim S.J."/>
            <person name="Davis B.G."/>
            <person name="Gill D.E."/>
            <person name="Engel A.S."/>
            <person name="Anderson L.C."/>
            <person name="Campbell B.J."/>
        </authorList>
    </citation>
    <scope>NUCLEOTIDE SEQUENCE [LARGE SCALE GENOMIC DNA]</scope>
    <source>
        <strain evidence="1">N3_P5</strain>
    </source>
</reference>
<evidence type="ECO:0000313" key="1">
    <source>
        <dbReference type="EMBL" id="PUE05285.1"/>
    </source>
</evidence>
<dbReference type="Proteomes" id="UP000250928">
    <property type="component" value="Unassembled WGS sequence"/>
</dbReference>
<accession>A0A657Q270</accession>
<dbReference type="EMBL" id="PQCO01000088">
    <property type="protein sequence ID" value="PUE05285.1"/>
    <property type="molecule type" value="Genomic_DNA"/>
</dbReference>
<dbReference type="CDD" id="cd18773">
    <property type="entry name" value="PDC1_HK_sensor"/>
    <property type="match status" value="1"/>
</dbReference>
<organism evidence="1 2">
    <name type="scientific">Candidatus Sedimenticola endophacoides</name>
    <dbReference type="NCBI Taxonomy" id="2548426"/>
    <lineage>
        <taxon>Bacteria</taxon>
        <taxon>Pseudomonadati</taxon>
        <taxon>Pseudomonadota</taxon>
        <taxon>Gammaproteobacteria</taxon>
        <taxon>Chromatiales</taxon>
        <taxon>Sedimenticolaceae</taxon>
        <taxon>Sedimenticola</taxon>
    </lineage>
</organism>
<sequence length="302" mass="34161">MLTGVLGKAMHELANDCSGILDERVLLEGVLSSALPGFTFCKHLYVMDRGGVQVTDNISQTGRDATHFGRDRSTRPYMQGIVGTTDFKLSQAYISCNNKRPSLTAIQVIRNGQGEHIGFLGADFDLRELPRTGASYAEPKVWRQIKGDPAIRGGLFLQTRAESMLDSRLDEVLPIMHELMSEHGVFHGKLHYSSSRATIWQADDPFIYHLLNIDEVTDPDICLAYPRRPYHERAMVPQEQIPEVFEMFSKLRFADENIYLRAGSLNIINGMVGMNFSCDGSHYMPYNEFLDKNTDFWFGTPR</sequence>
<dbReference type="InterPro" id="IPR029151">
    <property type="entry name" value="Sensor-like_sf"/>
</dbReference>